<dbReference type="Gene3D" id="1.10.10.60">
    <property type="entry name" value="Homeodomain-like"/>
    <property type="match status" value="1"/>
</dbReference>
<dbReference type="InterPro" id="IPR004111">
    <property type="entry name" value="Repressor_TetR_C"/>
</dbReference>
<evidence type="ECO:0000259" key="5">
    <source>
        <dbReference type="PROSITE" id="PS50977"/>
    </source>
</evidence>
<dbReference type="PROSITE" id="PS50977">
    <property type="entry name" value="HTH_TETR_2"/>
    <property type="match status" value="1"/>
</dbReference>
<evidence type="ECO:0000313" key="7">
    <source>
        <dbReference type="Proteomes" id="UP001500929"/>
    </source>
</evidence>
<dbReference type="SUPFAM" id="SSF48498">
    <property type="entry name" value="Tetracyclin repressor-like, C-terminal domain"/>
    <property type="match status" value="1"/>
</dbReference>
<evidence type="ECO:0000256" key="1">
    <source>
        <dbReference type="ARBA" id="ARBA00023015"/>
    </source>
</evidence>
<feature type="DNA-binding region" description="H-T-H motif" evidence="4">
    <location>
        <begin position="33"/>
        <end position="52"/>
    </location>
</feature>
<evidence type="ECO:0000256" key="3">
    <source>
        <dbReference type="ARBA" id="ARBA00023163"/>
    </source>
</evidence>
<dbReference type="InterPro" id="IPR009057">
    <property type="entry name" value="Homeodomain-like_sf"/>
</dbReference>
<dbReference type="SUPFAM" id="SSF46689">
    <property type="entry name" value="Homeodomain-like"/>
    <property type="match status" value="1"/>
</dbReference>
<sequence length="242" mass="25748">MYTVSMTRQPLDRSRVIEAAVERADREGLESISMRSLAAGLGVVPMALYKHVAGRDDLVAAMIDSVVEAYAPPRPGLGWQDAVRARIHSARAGLLAHPWLRTAIESATVRTPAVLGHMDAVAGELLHGGLSPDLAHHAMHALGHRIWGFSPEAFSAPPAGDAASPSAASAGLAHPDPAAQAELARQLAERFPNVVAIALSAAERTPTGACDDDAEFDFTLDLLLDAFERLHRARWESRPVVG</sequence>
<organism evidence="6 7">
    <name type="scientific">Herbiconiux moechotypicola</name>
    <dbReference type="NCBI Taxonomy" id="637393"/>
    <lineage>
        <taxon>Bacteria</taxon>
        <taxon>Bacillati</taxon>
        <taxon>Actinomycetota</taxon>
        <taxon>Actinomycetes</taxon>
        <taxon>Micrococcales</taxon>
        <taxon>Microbacteriaceae</taxon>
        <taxon>Herbiconiux</taxon>
    </lineage>
</organism>
<protein>
    <submittedName>
        <fullName evidence="6">TetR/AcrR family transcriptional regulator C-terminal domain-containing protein</fullName>
    </submittedName>
</protein>
<comment type="caution">
    <text evidence="6">The sequence shown here is derived from an EMBL/GenBank/DDBJ whole genome shotgun (WGS) entry which is preliminary data.</text>
</comment>
<dbReference type="Proteomes" id="UP001500929">
    <property type="component" value="Unassembled WGS sequence"/>
</dbReference>
<reference evidence="7" key="1">
    <citation type="journal article" date="2019" name="Int. J. Syst. Evol. Microbiol.">
        <title>The Global Catalogue of Microorganisms (GCM) 10K type strain sequencing project: providing services to taxonomists for standard genome sequencing and annotation.</title>
        <authorList>
            <consortium name="The Broad Institute Genomics Platform"/>
            <consortium name="The Broad Institute Genome Sequencing Center for Infectious Disease"/>
            <person name="Wu L."/>
            <person name="Ma J."/>
        </authorList>
    </citation>
    <scope>NUCLEOTIDE SEQUENCE [LARGE SCALE GENOMIC DNA]</scope>
    <source>
        <strain evidence="7">JCM 16117</strain>
    </source>
</reference>
<keyword evidence="7" id="KW-1185">Reference proteome</keyword>
<evidence type="ECO:0000313" key="6">
    <source>
        <dbReference type="EMBL" id="GAA2244148.1"/>
    </source>
</evidence>
<dbReference type="EMBL" id="BAAAQY010000010">
    <property type="protein sequence ID" value="GAA2244148.1"/>
    <property type="molecule type" value="Genomic_DNA"/>
</dbReference>
<keyword evidence="2 4" id="KW-0238">DNA-binding</keyword>
<dbReference type="InterPro" id="IPR036271">
    <property type="entry name" value="Tet_transcr_reg_TetR-rel_C_sf"/>
</dbReference>
<dbReference type="Gene3D" id="1.10.357.10">
    <property type="entry name" value="Tetracycline Repressor, domain 2"/>
    <property type="match status" value="1"/>
</dbReference>
<keyword evidence="1" id="KW-0805">Transcription regulation</keyword>
<dbReference type="Pfam" id="PF02909">
    <property type="entry name" value="TetR_C_1"/>
    <property type="match status" value="1"/>
</dbReference>
<name>A0ABP5QX35_9MICO</name>
<proteinExistence type="predicted"/>
<accession>A0ABP5QX35</accession>
<dbReference type="InterPro" id="IPR001647">
    <property type="entry name" value="HTH_TetR"/>
</dbReference>
<feature type="domain" description="HTH tetR-type" evidence="5">
    <location>
        <begin position="10"/>
        <end position="70"/>
    </location>
</feature>
<gene>
    <name evidence="6" type="ORF">GCM10009851_31750</name>
</gene>
<evidence type="ECO:0000256" key="4">
    <source>
        <dbReference type="PROSITE-ProRule" id="PRU00335"/>
    </source>
</evidence>
<evidence type="ECO:0000256" key="2">
    <source>
        <dbReference type="ARBA" id="ARBA00023125"/>
    </source>
</evidence>
<keyword evidence="3" id="KW-0804">Transcription</keyword>